<reference evidence="2 3" key="1">
    <citation type="submission" date="2019-07" db="EMBL/GenBank/DDBJ databases">
        <title>Whole genome shotgun sequence of Oceanithermus desulfurans NBRC 100063.</title>
        <authorList>
            <person name="Hosoyama A."/>
            <person name="Uohara A."/>
            <person name="Ohji S."/>
            <person name="Ichikawa N."/>
        </authorList>
    </citation>
    <scope>NUCLEOTIDE SEQUENCE [LARGE SCALE GENOMIC DNA]</scope>
    <source>
        <strain evidence="2 3">NBRC 100063</strain>
    </source>
</reference>
<sequence>MRRWFALLFLLAAAQAQTHVFHTPLPMDRVQGVFAMQGAGTVDFGLDPAARAGGFLDLWTYRGRFAMSAVSLSSPVPAAGLCYTAALDYLGWALVRETTFRIRYGAGGGAQLCRLRDVHGAELRRLWPLVEGVASLQYRIFPNVVGDVSLSAGWPEGLGAAVAFGFAF</sequence>
<evidence type="ECO:0008006" key="4">
    <source>
        <dbReference type="Google" id="ProtNLM"/>
    </source>
</evidence>
<evidence type="ECO:0000256" key="1">
    <source>
        <dbReference type="SAM" id="SignalP"/>
    </source>
</evidence>
<dbReference type="RefSeq" id="WP_147148908.1">
    <property type="nucleotide sequence ID" value="NZ_BJXN01000023.1"/>
</dbReference>
<evidence type="ECO:0000313" key="2">
    <source>
        <dbReference type="EMBL" id="GEM90818.1"/>
    </source>
</evidence>
<evidence type="ECO:0000313" key="3">
    <source>
        <dbReference type="Proteomes" id="UP000321827"/>
    </source>
</evidence>
<gene>
    <name evidence="2" type="ORF">ODE01S_22520</name>
</gene>
<dbReference type="EMBL" id="BJXN01000023">
    <property type="protein sequence ID" value="GEM90818.1"/>
    <property type="molecule type" value="Genomic_DNA"/>
</dbReference>
<organism evidence="2 3">
    <name type="scientific">Oceanithermus desulfurans NBRC 100063</name>
    <dbReference type="NCBI Taxonomy" id="1227550"/>
    <lineage>
        <taxon>Bacteria</taxon>
        <taxon>Thermotogati</taxon>
        <taxon>Deinococcota</taxon>
        <taxon>Deinococci</taxon>
        <taxon>Thermales</taxon>
        <taxon>Thermaceae</taxon>
        <taxon>Oceanithermus</taxon>
    </lineage>
</organism>
<comment type="caution">
    <text evidence="2">The sequence shown here is derived from an EMBL/GenBank/DDBJ whole genome shotgun (WGS) entry which is preliminary data.</text>
</comment>
<dbReference type="AlphaFoldDB" id="A0A511RMF0"/>
<accession>A0A511RMF0</accession>
<dbReference type="Proteomes" id="UP000321827">
    <property type="component" value="Unassembled WGS sequence"/>
</dbReference>
<feature type="chain" id="PRO_5021876676" description="DUF3575 domain-containing protein" evidence="1">
    <location>
        <begin position="19"/>
        <end position="168"/>
    </location>
</feature>
<proteinExistence type="predicted"/>
<keyword evidence="1" id="KW-0732">Signal</keyword>
<name>A0A511RMF0_9DEIN</name>
<dbReference type="OrthoDB" id="9833427at2"/>
<protein>
    <recommendedName>
        <fullName evidence="4">DUF3575 domain-containing protein</fullName>
    </recommendedName>
</protein>
<feature type="signal peptide" evidence="1">
    <location>
        <begin position="1"/>
        <end position="18"/>
    </location>
</feature>